<evidence type="ECO:0000313" key="2">
    <source>
        <dbReference type="EMBL" id="CAD78163.1"/>
    </source>
</evidence>
<name>Q7UH16_RHOBA</name>
<feature type="transmembrane region" description="Helical" evidence="1">
    <location>
        <begin position="171"/>
        <end position="194"/>
    </location>
</feature>
<evidence type="ECO:0000313" key="3">
    <source>
        <dbReference type="Proteomes" id="UP000001025"/>
    </source>
</evidence>
<proteinExistence type="predicted"/>
<dbReference type="STRING" id="243090.RB4901"/>
<dbReference type="eggNOG" id="ENOG50346S8">
    <property type="taxonomic scope" value="Bacteria"/>
</dbReference>
<evidence type="ECO:0000256" key="1">
    <source>
        <dbReference type="SAM" id="Phobius"/>
    </source>
</evidence>
<feature type="transmembrane region" description="Helical" evidence="1">
    <location>
        <begin position="141"/>
        <end position="165"/>
    </location>
</feature>
<dbReference type="AlphaFoldDB" id="Q7UH16"/>
<reference evidence="2 3" key="1">
    <citation type="journal article" date="2003" name="Proc. Natl. Acad. Sci. U.S.A.">
        <title>Complete genome sequence of the marine planctomycete Pirellula sp. strain 1.</title>
        <authorList>
            <person name="Gloeckner F.O."/>
            <person name="Kube M."/>
            <person name="Bauer M."/>
            <person name="Teeling H."/>
            <person name="Lombardot T."/>
            <person name="Ludwig W."/>
            <person name="Gade D."/>
            <person name="Beck A."/>
            <person name="Borzym K."/>
            <person name="Heitmann K."/>
            <person name="Rabus R."/>
            <person name="Schlesner H."/>
            <person name="Amann R."/>
            <person name="Reinhardt R."/>
        </authorList>
    </citation>
    <scope>NUCLEOTIDE SEQUENCE [LARGE SCALE GENOMIC DNA]</scope>
    <source>
        <strain evidence="3">DSM 10527 / NCIMB 13988 / SH1</strain>
    </source>
</reference>
<feature type="transmembrane region" description="Helical" evidence="1">
    <location>
        <begin position="70"/>
        <end position="88"/>
    </location>
</feature>
<organism evidence="2 3">
    <name type="scientific">Rhodopirellula baltica (strain DSM 10527 / NCIMB 13988 / SH1)</name>
    <dbReference type="NCBI Taxonomy" id="243090"/>
    <lineage>
        <taxon>Bacteria</taxon>
        <taxon>Pseudomonadati</taxon>
        <taxon>Planctomycetota</taxon>
        <taxon>Planctomycetia</taxon>
        <taxon>Pirellulales</taxon>
        <taxon>Pirellulaceae</taxon>
        <taxon>Rhodopirellula</taxon>
    </lineage>
</organism>
<keyword evidence="1" id="KW-0472">Membrane</keyword>
<accession>Q7UH16</accession>
<dbReference type="Proteomes" id="UP000001025">
    <property type="component" value="Chromosome"/>
</dbReference>
<dbReference type="PATRIC" id="fig|243090.15.peg.2328"/>
<dbReference type="EMBL" id="BX294141">
    <property type="protein sequence ID" value="CAD78163.1"/>
    <property type="molecule type" value="Genomic_DNA"/>
</dbReference>
<dbReference type="KEGG" id="rba:RB4901"/>
<feature type="transmembrane region" description="Helical" evidence="1">
    <location>
        <begin position="94"/>
        <end position="112"/>
    </location>
</feature>
<gene>
    <name evidence="2" type="ordered locus">RB4901</name>
</gene>
<dbReference type="EnsemblBacteria" id="CAD78163">
    <property type="protein sequence ID" value="CAD78163"/>
    <property type="gene ID" value="RB4901"/>
</dbReference>
<protein>
    <submittedName>
        <fullName evidence="2">Uncharacterized protein</fullName>
    </submittedName>
</protein>
<keyword evidence="1" id="KW-1133">Transmembrane helix</keyword>
<sequence length="212" mass="23670">MCVLEHSCVVKRRRNARARESLVSCRRPTATHSDWPFTHPENQMSTPATTHRLPTEPDAHVLSRHFRTGVRILLAASLIGTILSLLMFPEVAYLAAIPIPFLYAVLALANYFEVRSRASSLRERDAQRLSQQEIQADVETAGVLLILKVLGVLAAAAFIIAAAFFEWQYVGIIASGLFFLAVLINTPFLPLFFVEAEHDELERLKANDRAST</sequence>
<keyword evidence="1" id="KW-0812">Transmembrane</keyword>
<dbReference type="OrthoDB" id="290447at2"/>
<dbReference type="HOGENOM" id="CLU_1298934_0_0_0"/>
<keyword evidence="3" id="KW-1185">Reference proteome</keyword>
<dbReference type="InParanoid" id="Q7UH16"/>